<dbReference type="InterPro" id="IPR001478">
    <property type="entry name" value="PDZ"/>
</dbReference>
<dbReference type="PRINTS" id="PR00834">
    <property type="entry name" value="PROTEASES2C"/>
</dbReference>
<reference evidence="7 8" key="1">
    <citation type="submission" date="2015-09" db="EMBL/GenBank/DDBJ databases">
        <authorList>
            <consortium name="Pathogen Informatics"/>
        </authorList>
    </citation>
    <scope>NUCLEOTIDE SEQUENCE [LARGE SCALE GENOMIC DNA]</scope>
    <source>
        <strain evidence="7 8">2789STDY5834858</strain>
    </source>
</reference>
<dbReference type="GO" id="GO:0016787">
    <property type="term" value="F:hydrolase activity"/>
    <property type="evidence" value="ECO:0007669"/>
    <property type="project" value="UniProtKB-KW"/>
</dbReference>
<keyword evidence="3 7" id="KW-0378">Hydrolase</keyword>
<feature type="transmembrane region" description="Helical" evidence="5">
    <location>
        <begin position="25"/>
        <end position="48"/>
    </location>
</feature>
<dbReference type="PANTHER" id="PTHR22939:SF129">
    <property type="entry name" value="SERINE PROTEASE HTRA2, MITOCHONDRIAL"/>
    <property type="match status" value="1"/>
</dbReference>
<dbReference type="Pfam" id="PF13180">
    <property type="entry name" value="PDZ_2"/>
    <property type="match status" value="1"/>
</dbReference>
<dbReference type="RefSeq" id="WP_055259600.1">
    <property type="nucleotide sequence ID" value="NZ_BCMV01000005.1"/>
</dbReference>
<dbReference type="SUPFAM" id="SSF50494">
    <property type="entry name" value="Trypsin-like serine proteases"/>
    <property type="match status" value="1"/>
</dbReference>
<dbReference type="Gene3D" id="2.40.10.10">
    <property type="entry name" value="Trypsin-like serine proteases"/>
    <property type="match status" value="2"/>
</dbReference>
<feature type="compositionally biased region" description="Low complexity" evidence="4">
    <location>
        <begin position="61"/>
        <end position="79"/>
    </location>
</feature>
<evidence type="ECO:0000313" key="8">
    <source>
        <dbReference type="Proteomes" id="UP000095488"/>
    </source>
</evidence>
<accession>A0ABM9USA2</accession>
<dbReference type="SUPFAM" id="SSF50156">
    <property type="entry name" value="PDZ domain-like"/>
    <property type="match status" value="1"/>
</dbReference>
<keyword evidence="8" id="KW-1185">Reference proteome</keyword>
<keyword evidence="5" id="KW-0812">Transmembrane</keyword>
<dbReference type="PROSITE" id="PS50106">
    <property type="entry name" value="PDZ"/>
    <property type="match status" value="1"/>
</dbReference>
<dbReference type="InterPro" id="IPR009003">
    <property type="entry name" value="Peptidase_S1_PA"/>
</dbReference>
<dbReference type="InterPro" id="IPR001940">
    <property type="entry name" value="Peptidase_S1C"/>
</dbReference>
<evidence type="ECO:0000256" key="1">
    <source>
        <dbReference type="ARBA" id="ARBA00010541"/>
    </source>
</evidence>
<keyword evidence="5" id="KW-0472">Membrane</keyword>
<name>A0ABM9USA2_SARVE</name>
<proteinExistence type="inferred from homology"/>
<dbReference type="EMBL" id="CYZR01000005">
    <property type="protein sequence ID" value="CUO05118.1"/>
    <property type="molecule type" value="Genomic_DNA"/>
</dbReference>
<protein>
    <submittedName>
        <fullName evidence="7">Serine protease Do-like HtrA</fullName>
        <ecNumber evidence="7">3.4.21.107</ecNumber>
    </submittedName>
</protein>
<keyword evidence="5" id="KW-1133">Transmembrane helix</keyword>
<comment type="similarity">
    <text evidence="1">Belongs to the peptidase S1C family.</text>
</comment>
<organism evidence="7 8">
    <name type="scientific">Sarcina ventriculi</name>
    <name type="common">Clostridium ventriculi</name>
    <dbReference type="NCBI Taxonomy" id="1267"/>
    <lineage>
        <taxon>Bacteria</taxon>
        <taxon>Bacillati</taxon>
        <taxon>Bacillota</taxon>
        <taxon>Clostridia</taxon>
        <taxon>Eubacteriales</taxon>
        <taxon>Clostridiaceae</taxon>
        <taxon>Sarcina</taxon>
    </lineage>
</organism>
<dbReference type="InterPro" id="IPR043504">
    <property type="entry name" value="Peptidase_S1_PA_chymotrypsin"/>
</dbReference>
<evidence type="ECO:0000313" key="7">
    <source>
        <dbReference type="EMBL" id="CUO05118.1"/>
    </source>
</evidence>
<evidence type="ECO:0000256" key="5">
    <source>
        <dbReference type="SAM" id="Phobius"/>
    </source>
</evidence>
<sequence length="386" mass="40224">MSKFHNNNENNCLDKNRKFKKSISFIAGGLVCAMLGGVTGGYGVYYMVKSDTEISDGSNKSSVYGSGTNSTTTNTSKEFTSSSGSLTIAEVVKMVAPAVVGVDATINSTSGTSNSLGSGFIISEEGLVVTNYHVIEGATSVNVVLSTGKEVSAEVVNYDSTEDLAVLKVTDDIEMPGVANLGDSSSVETGEEVIAIGNPLGKEFSETVTSGIVSSANRTITKNDSSTVEYIQTDAAINSGNSGGPLINSQGQVIGINTAKEVGEGIEGIGFSIPINVLTEKLEDLSKPMLLLGITGRTIDETTAKFRNLPKGVYVVTVSEYSAAEKAGLQSGDVITKFGGNKITSIDELNTYKQNYSSGDTVSMTVSRNGKNITLNVVLEASANLN</sequence>
<evidence type="ECO:0000259" key="6">
    <source>
        <dbReference type="PROSITE" id="PS50106"/>
    </source>
</evidence>
<dbReference type="EC" id="3.4.21.107" evidence="7"/>
<keyword evidence="2" id="KW-0645">Protease</keyword>
<gene>
    <name evidence="7" type="primary">htrA</name>
    <name evidence="7" type="ORF">ERS852473_01783</name>
</gene>
<evidence type="ECO:0000256" key="4">
    <source>
        <dbReference type="SAM" id="MobiDB-lite"/>
    </source>
</evidence>
<dbReference type="PANTHER" id="PTHR22939">
    <property type="entry name" value="SERINE PROTEASE FAMILY S1C HTRA-RELATED"/>
    <property type="match status" value="1"/>
</dbReference>
<evidence type="ECO:0000256" key="2">
    <source>
        <dbReference type="ARBA" id="ARBA00022670"/>
    </source>
</evidence>
<feature type="region of interest" description="Disordered" evidence="4">
    <location>
        <begin position="54"/>
        <end position="79"/>
    </location>
</feature>
<feature type="domain" description="PDZ" evidence="6">
    <location>
        <begin position="276"/>
        <end position="370"/>
    </location>
</feature>
<comment type="caution">
    <text evidence="7">The sequence shown here is derived from an EMBL/GenBank/DDBJ whole genome shotgun (WGS) entry which is preliminary data.</text>
</comment>
<dbReference type="Pfam" id="PF13365">
    <property type="entry name" value="Trypsin_2"/>
    <property type="match status" value="1"/>
</dbReference>
<dbReference type="InterPro" id="IPR036034">
    <property type="entry name" value="PDZ_sf"/>
</dbReference>
<dbReference type="Proteomes" id="UP000095488">
    <property type="component" value="Unassembled WGS sequence"/>
</dbReference>
<dbReference type="Gene3D" id="2.30.42.10">
    <property type="match status" value="1"/>
</dbReference>
<evidence type="ECO:0000256" key="3">
    <source>
        <dbReference type="ARBA" id="ARBA00022801"/>
    </source>
</evidence>
<dbReference type="SMART" id="SM00228">
    <property type="entry name" value="PDZ"/>
    <property type="match status" value="1"/>
</dbReference>